<dbReference type="PROSITE" id="PS50931">
    <property type="entry name" value="HTH_LYSR"/>
    <property type="match status" value="1"/>
</dbReference>
<evidence type="ECO:0000313" key="7">
    <source>
        <dbReference type="Proteomes" id="UP000294919"/>
    </source>
</evidence>
<dbReference type="Gene3D" id="3.40.190.290">
    <property type="match status" value="1"/>
</dbReference>
<dbReference type="SUPFAM" id="SSF46785">
    <property type="entry name" value="Winged helix' DNA-binding domain"/>
    <property type="match status" value="1"/>
</dbReference>
<dbReference type="InterPro" id="IPR036390">
    <property type="entry name" value="WH_DNA-bd_sf"/>
</dbReference>
<dbReference type="AlphaFoldDB" id="A0A4R2K647"/>
<comment type="similarity">
    <text evidence="1">Belongs to the LysR transcriptional regulatory family.</text>
</comment>
<organism evidence="6 7">
    <name type="scientific">Marinisporobacter balticus</name>
    <dbReference type="NCBI Taxonomy" id="2018667"/>
    <lineage>
        <taxon>Bacteria</taxon>
        <taxon>Bacillati</taxon>
        <taxon>Bacillota</taxon>
        <taxon>Clostridia</taxon>
        <taxon>Peptostreptococcales</taxon>
        <taxon>Thermotaleaceae</taxon>
        <taxon>Marinisporobacter</taxon>
    </lineage>
</organism>
<dbReference type="PANTHER" id="PTHR30126:SF40">
    <property type="entry name" value="HTH-TYPE TRANSCRIPTIONAL REGULATOR GLTR"/>
    <property type="match status" value="1"/>
</dbReference>
<keyword evidence="7" id="KW-1185">Reference proteome</keyword>
<keyword evidence="4" id="KW-0804">Transcription</keyword>
<evidence type="ECO:0000259" key="5">
    <source>
        <dbReference type="PROSITE" id="PS50931"/>
    </source>
</evidence>
<name>A0A4R2K647_9FIRM</name>
<dbReference type="Pfam" id="PF00126">
    <property type="entry name" value="HTH_1"/>
    <property type="match status" value="1"/>
</dbReference>
<dbReference type="Pfam" id="PF03466">
    <property type="entry name" value="LysR_substrate"/>
    <property type="match status" value="1"/>
</dbReference>
<dbReference type="GO" id="GO:0000976">
    <property type="term" value="F:transcription cis-regulatory region binding"/>
    <property type="evidence" value="ECO:0007669"/>
    <property type="project" value="TreeGrafter"/>
</dbReference>
<evidence type="ECO:0000256" key="4">
    <source>
        <dbReference type="ARBA" id="ARBA00023163"/>
    </source>
</evidence>
<proteinExistence type="inferred from homology"/>
<evidence type="ECO:0000256" key="3">
    <source>
        <dbReference type="ARBA" id="ARBA00023125"/>
    </source>
</evidence>
<keyword evidence="2" id="KW-0805">Transcription regulation</keyword>
<evidence type="ECO:0000313" key="6">
    <source>
        <dbReference type="EMBL" id="TCO68731.1"/>
    </source>
</evidence>
<protein>
    <submittedName>
        <fullName evidence="6">DNA-binding transcriptional LysR family regulator</fullName>
    </submittedName>
</protein>
<feature type="domain" description="HTH lysR-type" evidence="5">
    <location>
        <begin position="1"/>
        <end position="58"/>
    </location>
</feature>
<dbReference type="Gene3D" id="1.10.10.10">
    <property type="entry name" value="Winged helix-like DNA-binding domain superfamily/Winged helix DNA-binding domain"/>
    <property type="match status" value="1"/>
</dbReference>
<dbReference type="PANTHER" id="PTHR30126">
    <property type="entry name" value="HTH-TYPE TRANSCRIPTIONAL REGULATOR"/>
    <property type="match status" value="1"/>
</dbReference>
<comment type="caution">
    <text evidence="6">The sequence shown here is derived from an EMBL/GenBank/DDBJ whole genome shotgun (WGS) entry which is preliminary data.</text>
</comment>
<reference evidence="6 7" key="1">
    <citation type="submission" date="2019-03" db="EMBL/GenBank/DDBJ databases">
        <title>Genomic Encyclopedia of Type Strains, Phase IV (KMG-IV): sequencing the most valuable type-strain genomes for metagenomic binning, comparative biology and taxonomic classification.</title>
        <authorList>
            <person name="Goeker M."/>
        </authorList>
    </citation>
    <scope>NUCLEOTIDE SEQUENCE [LARGE SCALE GENOMIC DNA]</scope>
    <source>
        <strain evidence="6 7">DSM 102940</strain>
    </source>
</reference>
<dbReference type="PRINTS" id="PR00039">
    <property type="entry name" value="HTHLYSR"/>
</dbReference>
<dbReference type="EMBL" id="SLWV01000041">
    <property type="protein sequence ID" value="TCO68731.1"/>
    <property type="molecule type" value="Genomic_DNA"/>
</dbReference>
<accession>A0A4R2K647</accession>
<evidence type="ECO:0000256" key="2">
    <source>
        <dbReference type="ARBA" id="ARBA00023015"/>
    </source>
</evidence>
<dbReference type="InterPro" id="IPR036388">
    <property type="entry name" value="WH-like_DNA-bd_sf"/>
</dbReference>
<dbReference type="GO" id="GO:0003700">
    <property type="term" value="F:DNA-binding transcription factor activity"/>
    <property type="evidence" value="ECO:0007669"/>
    <property type="project" value="InterPro"/>
</dbReference>
<dbReference type="InterPro" id="IPR005119">
    <property type="entry name" value="LysR_subst-bd"/>
</dbReference>
<dbReference type="FunFam" id="1.10.10.10:FF:000001">
    <property type="entry name" value="LysR family transcriptional regulator"/>
    <property type="match status" value="1"/>
</dbReference>
<dbReference type="SUPFAM" id="SSF53850">
    <property type="entry name" value="Periplasmic binding protein-like II"/>
    <property type="match status" value="1"/>
</dbReference>
<evidence type="ECO:0000256" key="1">
    <source>
        <dbReference type="ARBA" id="ARBA00009437"/>
    </source>
</evidence>
<keyword evidence="3 6" id="KW-0238">DNA-binding</keyword>
<dbReference type="InterPro" id="IPR000847">
    <property type="entry name" value="LysR_HTH_N"/>
</dbReference>
<gene>
    <name evidence="6" type="ORF">EV214_14110</name>
</gene>
<dbReference type="CDD" id="cd05466">
    <property type="entry name" value="PBP2_LTTR_substrate"/>
    <property type="match status" value="1"/>
</dbReference>
<sequence>MELKQIEYFLAAIECRSLNKAAERLYTSQPNVSKILKNLETELGIKLMERTPKGVVATGFGDQFYDYAKNIIKTVRIVEELAEDRAYDQLKIAAFPSNMIARMVADYYLEHKESTLHIEFITGTVEDVVESVHSSLTNIGVVFYPEHKAHTFRQILSKKNLSFQILKSCKLCIYVGPMHPYYEKETIAFKELENLKFIQGKRDYFSMMEHVDILSNGLIKLNQMKHVVHTNSDNMMMNMLRYSDLCTLGLDFLKPNYHDNEIRKVAIQNCMDCIKVGYITRKDLLFNGCEKMFVAYLKDLFS</sequence>
<dbReference type="Proteomes" id="UP000294919">
    <property type="component" value="Unassembled WGS sequence"/>
</dbReference>
<dbReference type="RefSeq" id="WP_165916452.1">
    <property type="nucleotide sequence ID" value="NZ_SLWV01000041.1"/>
</dbReference>